<protein>
    <submittedName>
        <fullName evidence="2">Organizer of macrodomain of chromosome terminus</fullName>
    </submittedName>
</protein>
<reference evidence="3" key="1">
    <citation type="submission" date="2015-05" db="EMBL/GenBank/DDBJ databases">
        <title>Draft genome of Nitrosomonas communis strain Nm2.</title>
        <authorList>
            <person name="Kozlowski J.A."/>
            <person name="Kits K.D."/>
            <person name="Stein L.Y."/>
        </authorList>
    </citation>
    <scope>NUCLEOTIDE SEQUENCE [LARGE SCALE GENOMIC DNA]</scope>
    <source>
        <strain evidence="3">Nm2</strain>
    </source>
</reference>
<evidence type="ECO:0000313" key="1">
    <source>
        <dbReference type="EMBL" id="AKH38544.1"/>
    </source>
</evidence>
<keyword evidence="3" id="KW-1185">Reference proteome</keyword>
<dbReference type="KEGG" id="nco:AAW31_13280"/>
<dbReference type="RefSeq" id="WP_046850582.1">
    <property type="nucleotide sequence ID" value="NZ_CBDIPD010000061.1"/>
</dbReference>
<organism evidence="1 3">
    <name type="scientific">Nitrosomonas communis</name>
    <dbReference type="NCBI Taxonomy" id="44574"/>
    <lineage>
        <taxon>Bacteria</taxon>
        <taxon>Pseudomonadati</taxon>
        <taxon>Pseudomonadota</taxon>
        <taxon>Betaproteobacteria</taxon>
        <taxon>Nitrosomonadales</taxon>
        <taxon>Nitrosomonadaceae</taxon>
        <taxon>Nitrosomonas</taxon>
    </lineage>
</organism>
<dbReference type="EMBL" id="CP011451">
    <property type="protein sequence ID" value="AKH38544.1"/>
    <property type="molecule type" value="Genomic_DNA"/>
</dbReference>
<gene>
    <name evidence="1" type="ORF">AAW31_13280</name>
    <name evidence="2" type="ORF">BCL69_10047</name>
</gene>
<reference evidence="1 3" key="2">
    <citation type="journal article" date="2016" name="Genome Announc.">
        <title>Genome Sequence of Nitrosomonas communis Strain Nm2, a Mesophilic Ammonia-Oxidizing Bacterium Isolated from Mediterranean Soil.</title>
        <authorList>
            <person name="Kozlowski J.A."/>
            <person name="Kits K.D."/>
            <person name="Stein L.Y."/>
        </authorList>
    </citation>
    <scope>NUCLEOTIDE SEQUENCE [LARGE SCALE GENOMIC DNA]</scope>
    <source>
        <strain evidence="1 3">Nm2</strain>
    </source>
</reference>
<dbReference type="Proteomes" id="UP000034156">
    <property type="component" value="Chromosome"/>
</dbReference>
<accession>A0A0F7KI71</accession>
<dbReference type="PATRIC" id="fig|44574.3.peg.3232"/>
<name>A0A0F7KI71_9PROT</name>
<evidence type="ECO:0000313" key="2">
    <source>
        <dbReference type="EMBL" id="TYP93006.1"/>
    </source>
</evidence>
<reference evidence="2 4" key="3">
    <citation type="submission" date="2019-07" db="EMBL/GenBank/DDBJ databases">
        <title>Active sludge and wastewater microbial communities from Klosterneuburg, Austria.</title>
        <authorList>
            <person name="Wagner M."/>
        </authorList>
    </citation>
    <scope>NUCLEOTIDE SEQUENCE [LARGE SCALE GENOMIC DNA]</scope>
    <source>
        <strain evidence="2 4">Nm2</strain>
    </source>
</reference>
<evidence type="ECO:0000313" key="3">
    <source>
        <dbReference type="Proteomes" id="UP000034156"/>
    </source>
</evidence>
<evidence type="ECO:0000313" key="4">
    <source>
        <dbReference type="Proteomes" id="UP000324176"/>
    </source>
</evidence>
<dbReference type="AlphaFoldDB" id="A0A0F7KI71"/>
<dbReference type="Proteomes" id="UP000324176">
    <property type="component" value="Unassembled WGS sequence"/>
</dbReference>
<dbReference type="OrthoDB" id="8547036at2"/>
<dbReference type="EMBL" id="VNHT01000004">
    <property type="protein sequence ID" value="TYP93006.1"/>
    <property type="molecule type" value="Genomic_DNA"/>
</dbReference>
<proteinExistence type="predicted"/>
<sequence length="146" mass="17125">MADQKYIIRQQDKNTAVNFIDDQIASKSYWLTVDDTQRLSAEREYRDAKHDSITLNKWCQKWLNETQWVQLINVICIERNRIESQKHRSPLKVISITHTAWQILSELAKHDDMTISEVIINRLGSSRLDPYNGTELSNYSNNSNQS</sequence>